<sequence length="284" mass="31924">MKKRTILNTALACGAIACFSLQSCQQTQSVKPAKVSSIQADTLVALKAGEEASPKCKVSIDYMYLEAGDEKDSISAIINSKIQSIAFGDAYGKMVPKEAIPAVVGKYTKDYREKLTKFYEADIHNGVKPEDIPAWYNYEYEITSELSLNNDSIWNFSVSTFMDTGGAHPNTTIKWANLLAKSGKVLTKDVVFRKDKEKEIIDLILKHLIDEVNQRLETDTITSIEGLKENGALLDVDLYIPENFLLLEDRVSFLYNRYDIAPYSMGEFIIDVPYAEIETMLNRE</sequence>
<dbReference type="InterPro" id="IPR037126">
    <property type="entry name" value="PdaC/RsiV-like_sf"/>
</dbReference>
<dbReference type="PROSITE" id="PS51257">
    <property type="entry name" value="PROKAR_LIPOPROTEIN"/>
    <property type="match status" value="1"/>
</dbReference>
<evidence type="ECO:0000313" key="3">
    <source>
        <dbReference type="Proteomes" id="UP000783796"/>
    </source>
</evidence>
<dbReference type="Proteomes" id="UP000783796">
    <property type="component" value="Unassembled WGS sequence"/>
</dbReference>
<reference evidence="2" key="1">
    <citation type="journal article" date="2021" name="PeerJ">
        <title>Extensive microbial diversity within the chicken gut microbiome revealed by metagenomics and culture.</title>
        <authorList>
            <person name="Gilroy R."/>
            <person name="Ravi A."/>
            <person name="Getino M."/>
            <person name="Pursley I."/>
            <person name="Horton D.L."/>
            <person name="Alikhan N.F."/>
            <person name="Baker D."/>
            <person name="Gharbi K."/>
            <person name="Hall N."/>
            <person name="Watson M."/>
            <person name="Adriaenssens E.M."/>
            <person name="Foster-Nyarko E."/>
            <person name="Jarju S."/>
            <person name="Secka A."/>
            <person name="Antonio M."/>
            <person name="Oren A."/>
            <person name="Chaudhuri R.R."/>
            <person name="La Ragione R."/>
            <person name="Hildebrand F."/>
            <person name="Pallen M.J."/>
        </authorList>
    </citation>
    <scope>NUCLEOTIDE SEQUENCE</scope>
    <source>
        <strain evidence="2">G4-2901</strain>
    </source>
</reference>
<accession>A0A948TA72</accession>
<evidence type="ECO:0000259" key="1">
    <source>
        <dbReference type="Pfam" id="PF11738"/>
    </source>
</evidence>
<evidence type="ECO:0000313" key="2">
    <source>
        <dbReference type="EMBL" id="MBU3837184.1"/>
    </source>
</evidence>
<gene>
    <name evidence="2" type="ORF">H9777_02425</name>
</gene>
<protein>
    <submittedName>
        <fullName evidence="2">DUF3298 and DUF4163 domain-containing protein</fullName>
    </submittedName>
</protein>
<dbReference type="Gene3D" id="3.90.640.20">
    <property type="entry name" value="Heat-shock cognate protein, ATPase"/>
    <property type="match status" value="1"/>
</dbReference>
<organism evidence="2 3">
    <name type="scientific">Candidatus Phocaeicola faecigallinarum</name>
    <dbReference type="NCBI Taxonomy" id="2838732"/>
    <lineage>
        <taxon>Bacteria</taxon>
        <taxon>Pseudomonadati</taxon>
        <taxon>Bacteroidota</taxon>
        <taxon>Bacteroidia</taxon>
        <taxon>Bacteroidales</taxon>
        <taxon>Bacteroidaceae</taxon>
        <taxon>Phocaeicola</taxon>
    </lineage>
</organism>
<dbReference type="EMBL" id="JAHLFW010000023">
    <property type="protein sequence ID" value="MBU3837184.1"/>
    <property type="molecule type" value="Genomic_DNA"/>
</dbReference>
<dbReference type="Pfam" id="PF11738">
    <property type="entry name" value="DUF3298"/>
    <property type="match status" value="1"/>
</dbReference>
<name>A0A948TA72_9BACT</name>
<comment type="caution">
    <text evidence="2">The sequence shown here is derived from an EMBL/GenBank/DDBJ whole genome shotgun (WGS) entry which is preliminary data.</text>
</comment>
<dbReference type="InterPro" id="IPR021729">
    <property type="entry name" value="DUF3298"/>
</dbReference>
<feature type="domain" description="DUF3298" evidence="1">
    <location>
        <begin position="201"/>
        <end position="274"/>
    </location>
</feature>
<proteinExistence type="predicted"/>
<dbReference type="AlphaFoldDB" id="A0A948TA72"/>
<dbReference type="Gene3D" id="3.30.565.40">
    <property type="entry name" value="Fervidobacterium nodosum Rt17-B1 like"/>
    <property type="match status" value="1"/>
</dbReference>
<reference evidence="2" key="2">
    <citation type="submission" date="2021-04" db="EMBL/GenBank/DDBJ databases">
        <authorList>
            <person name="Gilroy R."/>
        </authorList>
    </citation>
    <scope>NUCLEOTIDE SEQUENCE</scope>
    <source>
        <strain evidence="2">G4-2901</strain>
    </source>
</reference>